<dbReference type="EMBL" id="CAJVRL010000045">
    <property type="protein sequence ID" value="CAG8952194.1"/>
    <property type="molecule type" value="Genomic_DNA"/>
</dbReference>
<evidence type="ECO:0000313" key="13">
    <source>
        <dbReference type="Proteomes" id="UP000696280"/>
    </source>
</evidence>
<dbReference type="EC" id="3.1.1.73" evidence="11"/>
<keyword evidence="3 11" id="KW-0964">Secreted</keyword>
<dbReference type="PANTHER" id="PTHR38050:SF1">
    <property type="entry name" value="FERULOYL ESTERASE C"/>
    <property type="match status" value="1"/>
</dbReference>
<accession>A0A9N9KRJ3</accession>
<dbReference type="InterPro" id="IPR029058">
    <property type="entry name" value="AB_hydrolase_fold"/>
</dbReference>
<dbReference type="AlphaFoldDB" id="A0A9N9KRJ3"/>
<keyword evidence="8 11" id="KW-0624">Polysaccharide degradation</keyword>
<comment type="subcellular location">
    <subcellularLocation>
        <location evidence="1 11">Secreted</location>
    </subcellularLocation>
</comment>
<feature type="chain" id="PRO_5040531937" description="Feruloyl esterase C" evidence="11">
    <location>
        <begin position="21"/>
        <end position="287"/>
    </location>
</feature>
<keyword evidence="7 11" id="KW-0119">Carbohydrate metabolism</keyword>
<evidence type="ECO:0000256" key="9">
    <source>
        <dbReference type="ARBA" id="ARBA00025250"/>
    </source>
</evidence>
<evidence type="ECO:0000256" key="6">
    <source>
        <dbReference type="ARBA" id="ARBA00022801"/>
    </source>
</evidence>
<gene>
    <name evidence="12" type="ORF">HYFRA_00000934</name>
</gene>
<dbReference type="Proteomes" id="UP000696280">
    <property type="component" value="Unassembled WGS sequence"/>
</dbReference>
<keyword evidence="4 11" id="KW-0858">Xylan degradation</keyword>
<organism evidence="12 13">
    <name type="scientific">Hymenoscyphus fraxineus</name>
    <dbReference type="NCBI Taxonomy" id="746836"/>
    <lineage>
        <taxon>Eukaryota</taxon>
        <taxon>Fungi</taxon>
        <taxon>Dikarya</taxon>
        <taxon>Ascomycota</taxon>
        <taxon>Pezizomycotina</taxon>
        <taxon>Leotiomycetes</taxon>
        <taxon>Helotiales</taxon>
        <taxon>Helotiaceae</taxon>
        <taxon>Hymenoscyphus</taxon>
    </lineage>
</organism>
<dbReference type="OrthoDB" id="424610at2759"/>
<comment type="function">
    <text evidence="9 11">Involved in degradation of plant cell walls. Hydrolyzes the feruloyl-arabinose ester bond in arabinoxylans, and the feruloyl-galactose ester bond in pectin. Active against paranitrophenyl-acetate, methyl ferulate and wheat arabinoxylan.</text>
</comment>
<comment type="caution">
    <text evidence="12">The sequence shown here is derived from an EMBL/GenBank/DDBJ whole genome shotgun (WGS) entry which is preliminary data.</text>
</comment>
<dbReference type="GO" id="GO:0030600">
    <property type="term" value="F:feruloyl esterase activity"/>
    <property type="evidence" value="ECO:0007669"/>
    <property type="project" value="UniProtKB-UniRule"/>
</dbReference>
<keyword evidence="5 11" id="KW-0732">Signal</keyword>
<dbReference type="Gene3D" id="3.40.50.1820">
    <property type="entry name" value="alpha/beta hydrolase"/>
    <property type="match status" value="1"/>
</dbReference>
<evidence type="ECO:0000256" key="2">
    <source>
        <dbReference type="ARBA" id="ARBA00010278"/>
    </source>
</evidence>
<dbReference type="GO" id="GO:0005576">
    <property type="term" value="C:extracellular region"/>
    <property type="evidence" value="ECO:0007669"/>
    <property type="project" value="UniProtKB-SubCell"/>
</dbReference>
<comment type="similarity">
    <text evidence="2 11">Belongs to the faeC family.</text>
</comment>
<dbReference type="PANTHER" id="PTHR38050">
    <property type="match status" value="1"/>
</dbReference>
<evidence type="ECO:0000256" key="5">
    <source>
        <dbReference type="ARBA" id="ARBA00022729"/>
    </source>
</evidence>
<evidence type="ECO:0000313" key="12">
    <source>
        <dbReference type="EMBL" id="CAG8952194.1"/>
    </source>
</evidence>
<keyword evidence="13" id="KW-1185">Reference proteome</keyword>
<evidence type="ECO:0000256" key="7">
    <source>
        <dbReference type="ARBA" id="ARBA00023277"/>
    </source>
</evidence>
<feature type="signal peptide" evidence="11">
    <location>
        <begin position="1"/>
        <end position="20"/>
    </location>
</feature>
<protein>
    <recommendedName>
        <fullName evidence="11">Feruloyl esterase C</fullName>
        <ecNumber evidence="11">3.1.1.73</ecNumber>
    </recommendedName>
    <alternativeName>
        <fullName evidence="11">Ferulic acid esterase C</fullName>
    </alternativeName>
</protein>
<evidence type="ECO:0000256" key="4">
    <source>
        <dbReference type="ARBA" id="ARBA00022651"/>
    </source>
</evidence>
<dbReference type="SUPFAM" id="SSF53474">
    <property type="entry name" value="alpha/beta-Hydrolases"/>
    <property type="match status" value="1"/>
</dbReference>
<evidence type="ECO:0000256" key="10">
    <source>
        <dbReference type="ARBA" id="ARBA00034075"/>
    </source>
</evidence>
<dbReference type="GO" id="GO:0045493">
    <property type="term" value="P:xylan catabolic process"/>
    <property type="evidence" value="ECO:0007669"/>
    <property type="project" value="UniProtKB-UniRule"/>
</dbReference>
<evidence type="ECO:0000256" key="1">
    <source>
        <dbReference type="ARBA" id="ARBA00004613"/>
    </source>
</evidence>
<evidence type="ECO:0000256" key="3">
    <source>
        <dbReference type="ARBA" id="ARBA00022525"/>
    </source>
</evidence>
<sequence length="287" mass="30835">MHFLAIATIFLLSVVSGVLGVASPGCGKAAALTNGNHTINVNGKTRAYILRLPTNYNINKQYRLIFEFHWAHGSAGQIVQGGYAPSYYGLPPLDTAQNAIYVVPEGLYEGFGESNGPYQGWANTGGQDIAFTDAMLTTFQNGLCIDQNLIFSMGHSYGAGMSYALACSRANVFRAVAINSGALISGCSGGTSPIAMYIQHGLRDTTLPISAGRSIRDQFVRNNGCTTRSETQPPSGRHTNIAYSGCQSRYPLTWVPFDGGHVPAPTDQGSSTSFTPRNNYEFFNQFT</sequence>
<evidence type="ECO:0000256" key="11">
    <source>
        <dbReference type="RuleBase" id="RU367094"/>
    </source>
</evidence>
<comment type="catalytic activity">
    <reaction evidence="10 11">
        <text>feruloyl-polysaccharide + H2O = ferulate + polysaccharide.</text>
        <dbReference type="EC" id="3.1.1.73"/>
    </reaction>
</comment>
<keyword evidence="6 11" id="KW-0378">Hydrolase</keyword>
<dbReference type="InterPro" id="IPR043595">
    <property type="entry name" value="FaeB/C/D"/>
</dbReference>
<reference evidence="12" key="1">
    <citation type="submission" date="2021-07" db="EMBL/GenBank/DDBJ databases">
        <authorList>
            <person name="Durling M."/>
        </authorList>
    </citation>
    <scope>NUCLEOTIDE SEQUENCE</scope>
</reference>
<proteinExistence type="inferred from homology"/>
<evidence type="ECO:0000256" key="8">
    <source>
        <dbReference type="ARBA" id="ARBA00023326"/>
    </source>
</evidence>
<name>A0A9N9KRJ3_9HELO</name>